<dbReference type="SUPFAM" id="SSF56349">
    <property type="entry name" value="DNA breaking-rejoining enzymes"/>
    <property type="match status" value="1"/>
</dbReference>
<comment type="similarity">
    <text evidence="1">Belongs to the 'phage' integrase family.</text>
</comment>
<dbReference type="PANTHER" id="PTHR30349">
    <property type="entry name" value="PHAGE INTEGRASE-RELATED"/>
    <property type="match status" value="1"/>
</dbReference>
<dbReference type="EMBL" id="OCSU01000003">
    <property type="protein sequence ID" value="SOE89070.1"/>
    <property type="molecule type" value="Genomic_DNA"/>
</dbReference>
<evidence type="ECO:0000256" key="4">
    <source>
        <dbReference type="ARBA" id="ARBA00023172"/>
    </source>
</evidence>
<dbReference type="InterPro" id="IPR044068">
    <property type="entry name" value="CB"/>
</dbReference>
<feature type="domain" description="Tyr recombinase" evidence="6">
    <location>
        <begin position="98"/>
        <end position="192"/>
    </location>
</feature>
<dbReference type="RefSeq" id="WP_244195547.1">
    <property type="nucleotide sequence ID" value="NZ_OCSU01000003.1"/>
</dbReference>
<dbReference type="GO" id="GO:0015074">
    <property type="term" value="P:DNA integration"/>
    <property type="evidence" value="ECO:0007669"/>
    <property type="project" value="UniProtKB-KW"/>
</dbReference>
<sequence>MTLLRERMQHDMLIRNLAENTQTSYLLQVSSFAKHFHRSPELLGPEEIRAWLVHLREERKLAPGSLGPTIGALRFLYRVTLKRDWSDEDFPLPRKPVRLPVILSLEEITTFFESIASLKQRTILMTAYAAGLRVSEAVHLKVTDIDSQRMVIRVNQGKNRKDRYVMLSPRLLEILRYRWSVLRSVILVTAGR</sequence>
<evidence type="ECO:0000313" key="9">
    <source>
        <dbReference type="Proteomes" id="UP000219522"/>
    </source>
</evidence>
<dbReference type="Gene3D" id="1.10.443.10">
    <property type="entry name" value="Intergrase catalytic core"/>
    <property type="match status" value="1"/>
</dbReference>
<keyword evidence="4" id="KW-0233">DNA recombination</keyword>
<dbReference type="InterPro" id="IPR002104">
    <property type="entry name" value="Integrase_catalytic"/>
</dbReference>
<reference evidence="8 9" key="1">
    <citation type="submission" date="2017-09" db="EMBL/GenBank/DDBJ databases">
        <authorList>
            <person name="Varghese N."/>
            <person name="Submissions S."/>
        </authorList>
    </citation>
    <scope>NUCLEOTIDE SEQUENCE [LARGE SCALE GENOMIC DNA]</scope>
    <source>
        <strain evidence="8 9">OK806</strain>
    </source>
</reference>
<keyword evidence="2" id="KW-0229">DNA integration</keyword>
<dbReference type="GO" id="GO:0003677">
    <property type="term" value="F:DNA binding"/>
    <property type="evidence" value="ECO:0007669"/>
    <property type="project" value="UniProtKB-UniRule"/>
</dbReference>
<evidence type="ECO:0000259" key="6">
    <source>
        <dbReference type="PROSITE" id="PS51898"/>
    </source>
</evidence>
<feature type="domain" description="Core-binding (CB)" evidence="7">
    <location>
        <begin position="1"/>
        <end position="81"/>
    </location>
</feature>
<organism evidence="8 9">
    <name type="scientific">Caballeronia arationis</name>
    <dbReference type="NCBI Taxonomy" id="1777142"/>
    <lineage>
        <taxon>Bacteria</taxon>
        <taxon>Pseudomonadati</taxon>
        <taxon>Pseudomonadota</taxon>
        <taxon>Betaproteobacteria</taxon>
        <taxon>Burkholderiales</taxon>
        <taxon>Burkholderiaceae</taxon>
        <taxon>Caballeronia</taxon>
    </lineage>
</organism>
<dbReference type="InterPro" id="IPR011010">
    <property type="entry name" value="DNA_brk_join_enz"/>
</dbReference>
<accession>A0A7Z7IE36</accession>
<comment type="caution">
    <text evidence="8">The sequence shown here is derived from an EMBL/GenBank/DDBJ whole genome shotgun (WGS) entry which is preliminary data.</text>
</comment>
<gene>
    <name evidence="8" type="ORF">SAMN05446927_7722</name>
</gene>
<evidence type="ECO:0000256" key="5">
    <source>
        <dbReference type="PROSITE-ProRule" id="PRU01248"/>
    </source>
</evidence>
<dbReference type="Pfam" id="PF00589">
    <property type="entry name" value="Phage_integrase"/>
    <property type="match status" value="1"/>
</dbReference>
<dbReference type="Pfam" id="PF13495">
    <property type="entry name" value="Phage_int_SAM_4"/>
    <property type="match status" value="1"/>
</dbReference>
<dbReference type="InterPro" id="IPR004107">
    <property type="entry name" value="Integrase_SAM-like_N"/>
</dbReference>
<keyword evidence="9" id="KW-1185">Reference proteome</keyword>
<proteinExistence type="inferred from homology"/>
<dbReference type="PROSITE" id="PS51900">
    <property type="entry name" value="CB"/>
    <property type="match status" value="1"/>
</dbReference>
<evidence type="ECO:0000256" key="3">
    <source>
        <dbReference type="ARBA" id="ARBA00023125"/>
    </source>
</evidence>
<dbReference type="InterPro" id="IPR010998">
    <property type="entry name" value="Integrase_recombinase_N"/>
</dbReference>
<dbReference type="InterPro" id="IPR013762">
    <property type="entry name" value="Integrase-like_cat_sf"/>
</dbReference>
<dbReference type="PANTHER" id="PTHR30349:SF64">
    <property type="entry name" value="PROPHAGE INTEGRASE INTD-RELATED"/>
    <property type="match status" value="1"/>
</dbReference>
<evidence type="ECO:0000256" key="1">
    <source>
        <dbReference type="ARBA" id="ARBA00008857"/>
    </source>
</evidence>
<dbReference type="AlphaFoldDB" id="A0A7Z7IE36"/>
<evidence type="ECO:0000256" key="2">
    <source>
        <dbReference type="ARBA" id="ARBA00022908"/>
    </source>
</evidence>
<name>A0A7Z7IE36_9BURK</name>
<dbReference type="Proteomes" id="UP000219522">
    <property type="component" value="Unassembled WGS sequence"/>
</dbReference>
<protein>
    <submittedName>
        <fullName evidence="8">Phage integrase family protein</fullName>
    </submittedName>
</protein>
<dbReference type="Gene3D" id="1.10.150.130">
    <property type="match status" value="1"/>
</dbReference>
<dbReference type="GO" id="GO:0006310">
    <property type="term" value="P:DNA recombination"/>
    <property type="evidence" value="ECO:0007669"/>
    <property type="project" value="UniProtKB-KW"/>
</dbReference>
<keyword evidence="3 5" id="KW-0238">DNA-binding</keyword>
<dbReference type="PROSITE" id="PS51898">
    <property type="entry name" value="TYR_RECOMBINASE"/>
    <property type="match status" value="1"/>
</dbReference>
<evidence type="ECO:0000259" key="7">
    <source>
        <dbReference type="PROSITE" id="PS51900"/>
    </source>
</evidence>
<dbReference type="InterPro" id="IPR050090">
    <property type="entry name" value="Tyrosine_recombinase_XerCD"/>
</dbReference>
<evidence type="ECO:0000313" key="8">
    <source>
        <dbReference type="EMBL" id="SOE89070.1"/>
    </source>
</evidence>